<gene>
    <name evidence="2" type="primary">RANBP9_2</name>
    <name evidence="2" type="ORF">MS3_00004344</name>
</gene>
<feature type="compositionally biased region" description="Low complexity" evidence="1">
    <location>
        <begin position="348"/>
        <end position="358"/>
    </location>
</feature>
<feature type="region of interest" description="Disordered" evidence="1">
    <location>
        <begin position="1149"/>
        <end position="1215"/>
    </location>
</feature>
<dbReference type="InterPro" id="IPR013144">
    <property type="entry name" value="CRA_dom"/>
</dbReference>
<reference evidence="2" key="4">
    <citation type="journal article" date="2022" name="PLoS Pathog.">
        <title>Chromosome-level genome of Schistosoma haematobium underpins genome-wide explorations of molecular variation.</title>
        <authorList>
            <person name="Stroehlein A.J."/>
            <person name="Korhonen P.K."/>
            <person name="Lee V.V."/>
            <person name="Ralph S.A."/>
            <person name="Mentink-Kane M."/>
            <person name="You H."/>
            <person name="McManus D.P."/>
            <person name="Tchuente L.T."/>
            <person name="Stothard J.R."/>
            <person name="Kaur P."/>
            <person name="Dudchenko O."/>
            <person name="Aiden E.L."/>
            <person name="Yang B."/>
            <person name="Yang H."/>
            <person name="Emery A.M."/>
            <person name="Webster B.L."/>
            <person name="Brindley P.J."/>
            <person name="Rollinson D."/>
            <person name="Chang B.C.H."/>
            <person name="Gasser R.B."/>
            <person name="Young N.D."/>
        </authorList>
    </citation>
    <scope>NUCLEOTIDE SEQUENCE</scope>
</reference>
<feature type="compositionally biased region" description="Polar residues" evidence="1">
    <location>
        <begin position="292"/>
        <end position="320"/>
    </location>
</feature>
<reference evidence="2" key="1">
    <citation type="journal article" date="2012" name="Nat. Genet.">
        <title>Whole-genome sequence of Schistosoma haematobium.</title>
        <authorList>
            <person name="Young N.D."/>
            <person name="Jex A.R."/>
            <person name="Li B."/>
            <person name="Liu S."/>
            <person name="Yang L."/>
            <person name="Xiong Z."/>
            <person name="Li Y."/>
            <person name="Cantacessi C."/>
            <person name="Hall R.S."/>
            <person name="Xu X."/>
            <person name="Chen F."/>
            <person name="Wu X."/>
            <person name="Zerlotini A."/>
            <person name="Oliveira G."/>
            <person name="Hofmann A."/>
            <person name="Zhang G."/>
            <person name="Fang X."/>
            <person name="Kang Y."/>
            <person name="Campbell B.E."/>
            <person name="Loukas A."/>
            <person name="Ranganathan S."/>
            <person name="Rollinson D."/>
            <person name="Rinaldi G."/>
            <person name="Brindley P.J."/>
            <person name="Yang H."/>
            <person name="Wang J."/>
            <person name="Wang J."/>
            <person name="Gasser R.B."/>
        </authorList>
    </citation>
    <scope>NUCLEOTIDE SEQUENCE</scope>
</reference>
<dbReference type="GeneID" id="24596354"/>
<dbReference type="PANTHER" id="PTHR12864">
    <property type="entry name" value="RAN BINDING PROTEIN 9-RELATED"/>
    <property type="match status" value="1"/>
</dbReference>
<reference evidence="2" key="2">
    <citation type="journal article" date="2019" name="Gigascience">
        <title>High-quality Schistosoma haematobium genome achieved by single-molecule and long-range sequencing.</title>
        <authorList>
            <person name="Stroehlein A.J."/>
            <person name="Korhonen P.K."/>
            <person name="Chong T.M."/>
            <person name="Lim Y.L."/>
            <person name="Chan K.G."/>
            <person name="Webster B."/>
            <person name="Rollinson D."/>
            <person name="Brindley P.J."/>
            <person name="Gasser R.B."/>
            <person name="Young N.D."/>
        </authorList>
    </citation>
    <scope>NUCLEOTIDE SEQUENCE</scope>
</reference>
<proteinExistence type="predicted"/>
<dbReference type="Proteomes" id="UP000471633">
    <property type="component" value="Unassembled WGS sequence"/>
</dbReference>
<feature type="compositionally biased region" description="Low complexity" evidence="1">
    <location>
        <begin position="890"/>
        <end position="902"/>
    </location>
</feature>
<dbReference type="EMBL" id="AMPZ03000002">
    <property type="protein sequence ID" value="KAH9592399.1"/>
    <property type="molecule type" value="Genomic_DNA"/>
</dbReference>
<feature type="compositionally biased region" description="Low complexity" evidence="1">
    <location>
        <begin position="1193"/>
        <end position="1215"/>
    </location>
</feature>
<feature type="compositionally biased region" description="Low complexity" evidence="1">
    <location>
        <begin position="270"/>
        <end position="284"/>
    </location>
</feature>
<dbReference type="InterPro" id="IPR001870">
    <property type="entry name" value="B30.2/SPRY"/>
</dbReference>
<dbReference type="InterPro" id="IPR043136">
    <property type="entry name" value="B30.2/SPRY_sf"/>
</dbReference>
<sequence length="1291" mass="143581">MAFTLDDDKRCQLNEDIIKQLYLVAYMQGSKLPTCLVTNSKCSKVQVRGDGRTAVDMRSHVHQTVLPVVIKADHPIPVSCSVYYFEITVNVKSRSGLLALGVCSSRSSTNEWPGMEFTSYGYHSNSGTIYHNSKELPISAPSFGESDIIGCGVNFVNNSVFFTKNGVFVGPISAGKKLPHPVYPCIAFACPNCHVSVNFGHHKFAYNIGQYIARERAVAISTAVDRKCNDQLAYVTMRNLVATYLLHNGFLESAQALGEWVTKASIDSSTTTNENNEVTDNNDYNLHHNEDSSSNYDTNGKSPVKSSESETPNGSCPSSINKHIYQIDSITNSTNGTCHLNNDHNHSNHNNTDTDNNSITFDELGGEQQSKLPTTAPTNQHYQSKANLVKSSKDTILNDLFRWPEAVDILLRRRHLRETIRNGDYLSALDQLKAYFKTLWENDPSITFVLKCHHFIDLIRQHYTTNSSKEPASLNGLPDNNNIDSNIRKTLQSNGLYTHRNSQKRMKPSSSSESSPEITTTPNKHDCQCKHLINSNHNHHSMNLELTAHTTIDATNITNNSIINRPSCLTSTTNNYNHSHNPSDYQSPVRLRFNLPSNEWNNNGLLLPAISSEYSSEILPSVFPKNGPSLNDNSPSANGTGVSLDCITNGNNNDNNSSEIICPVMFPVYAENNHIKTDNRKLIRPYKWNHHLSNSYIRHISLTGMMLEPHIEGLNMEFRLIDSVNDLGLGIEYKGLNCLTVIRRHRGGVGNGHCRRKRIHVNKLHSFSSSSSLISLSSYDRSYSTSNSVSFKPKYKSKYHFDSYHHDHHHPSINVQKQANEIITNGNSVYSPVDDDSTISLSKIDPIDHENNSVENKQNGDLFHSVNSNGFYFDDSINSNHHPHHHHNYFDNNNNNNNNNNNGDVESVDQILNNELRELIEYGRNLRSSALELQRQGVISLEQWLLLSDAFSLVAYQNPYKSPLSGLLHPKYRELLADAVNDTILVHLKQPCRPVLDIALTYLEHVLTDEGSSCKTTNNGPFGFYRFKSGQSNVSGLSVDPLQNRTPTARTTADDICLTSRTNHTPTHESTITPASRDTPTTPNRSIAIGIMHRDDIDGEPRHITTDIQTYALSLNEFNGSTNLLRPASTSIISSSLYVPPSALISLTGRNNNPITRSSDIQRSSLSTSRTRPTSLQNLIHQRHQSQLLDNQSTTTMTGTTTTTATTSSSTSSPSHFNRFLVTTASWPASTSFSSSTSNNTTATTTTTTSTTQNLNRFSPSRITVTSSLTNTHAPTGPELAGFFHPILFIG</sequence>
<dbReference type="InterPro" id="IPR044736">
    <property type="entry name" value="Gid1/RanBPM/SPLA_SPRY"/>
</dbReference>
<feature type="compositionally biased region" description="Low complexity" evidence="1">
    <location>
        <begin position="1229"/>
        <end position="1252"/>
    </location>
</feature>
<evidence type="ECO:0000313" key="2">
    <source>
        <dbReference type="EMBL" id="KAH9592399.1"/>
    </source>
</evidence>
<feature type="region of interest" description="Disordered" evidence="1">
    <location>
        <begin position="1229"/>
        <end position="1254"/>
    </location>
</feature>
<dbReference type="SMART" id="SM00449">
    <property type="entry name" value="SPRY"/>
    <property type="match status" value="1"/>
</dbReference>
<dbReference type="InterPro" id="IPR003877">
    <property type="entry name" value="SPRY_dom"/>
</dbReference>
<dbReference type="PROSITE" id="PS50897">
    <property type="entry name" value="CTLH"/>
    <property type="match status" value="1"/>
</dbReference>
<dbReference type="InterPro" id="IPR006595">
    <property type="entry name" value="CTLH_C"/>
</dbReference>
<feature type="region of interest" description="Disordered" evidence="1">
    <location>
        <begin position="1060"/>
        <end position="1084"/>
    </location>
</feature>
<dbReference type="SMART" id="SM00668">
    <property type="entry name" value="CTLH"/>
    <property type="match status" value="1"/>
</dbReference>
<dbReference type="SMART" id="SM00757">
    <property type="entry name" value="CRA"/>
    <property type="match status" value="1"/>
</dbReference>
<reference evidence="2" key="3">
    <citation type="submission" date="2021-06" db="EMBL/GenBank/DDBJ databases">
        <title>Chromosome-level genome assembly for S. haematobium.</title>
        <authorList>
            <person name="Stroehlein A.J."/>
        </authorList>
    </citation>
    <scope>NUCLEOTIDE SEQUENCE</scope>
</reference>
<evidence type="ECO:0000256" key="1">
    <source>
        <dbReference type="SAM" id="MobiDB-lite"/>
    </source>
</evidence>
<comment type="caution">
    <text evidence="2">The sequence shown here is derived from an EMBL/GenBank/DDBJ whole genome shotgun (WGS) entry which is preliminary data.</text>
</comment>
<dbReference type="KEGG" id="shx:MS3_00004344"/>
<name>A0A6A5DAI0_SCHHA</name>
<dbReference type="RefSeq" id="XP_035586067.1">
    <property type="nucleotide sequence ID" value="XM_035732630.2"/>
</dbReference>
<feature type="region of interest" description="Disordered" evidence="1">
    <location>
        <begin position="883"/>
        <end position="906"/>
    </location>
</feature>
<dbReference type="Pfam" id="PF00622">
    <property type="entry name" value="SPRY"/>
    <property type="match status" value="1"/>
</dbReference>
<feature type="compositionally biased region" description="Low complexity" evidence="1">
    <location>
        <begin position="1163"/>
        <end position="1176"/>
    </location>
</feature>
<feature type="compositionally biased region" description="Polar residues" evidence="1">
    <location>
        <begin position="1177"/>
        <end position="1192"/>
    </location>
</feature>
<feature type="region of interest" description="Disordered" evidence="1">
    <location>
        <begin position="493"/>
        <end position="524"/>
    </location>
</feature>
<evidence type="ECO:0000313" key="3">
    <source>
        <dbReference type="Proteomes" id="UP000471633"/>
    </source>
</evidence>
<dbReference type="InterPro" id="IPR013320">
    <property type="entry name" value="ConA-like_dom_sf"/>
</dbReference>
<feature type="compositionally biased region" description="Low complexity" evidence="1">
    <location>
        <begin position="508"/>
        <end position="517"/>
    </location>
</feature>
<organism evidence="2 3">
    <name type="scientific">Schistosoma haematobium</name>
    <name type="common">Blood fluke</name>
    <dbReference type="NCBI Taxonomy" id="6185"/>
    <lineage>
        <taxon>Eukaryota</taxon>
        <taxon>Metazoa</taxon>
        <taxon>Spiralia</taxon>
        <taxon>Lophotrochozoa</taxon>
        <taxon>Platyhelminthes</taxon>
        <taxon>Trematoda</taxon>
        <taxon>Digenea</taxon>
        <taxon>Strigeidida</taxon>
        <taxon>Schistosomatoidea</taxon>
        <taxon>Schistosomatidae</taxon>
        <taxon>Schistosoma</taxon>
    </lineage>
</organism>
<accession>A0A6A5DAI0</accession>
<dbReference type="CTD" id="24596354"/>
<protein>
    <submittedName>
        <fullName evidence="2">Ran-binding protein 9, variant 2</fullName>
    </submittedName>
</protein>
<feature type="compositionally biased region" description="Polar residues" evidence="1">
    <location>
        <begin position="1149"/>
        <end position="1162"/>
    </location>
</feature>
<feature type="region of interest" description="Disordered" evidence="1">
    <location>
        <begin position="268"/>
        <end position="320"/>
    </location>
</feature>
<dbReference type="Gene3D" id="2.60.120.920">
    <property type="match status" value="1"/>
</dbReference>
<dbReference type="SUPFAM" id="SSF49899">
    <property type="entry name" value="Concanavalin A-like lectins/glucanases"/>
    <property type="match status" value="1"/>
</dbReference>
<dbReference type="CDD" id="cd12885">
    <property type="entry name" value="SPRY_RanBP_like"/>
    <property type="match status" value="1"/>
</dbReference>
<feature type="region of interest" description="Disordered" evidence="1">
    <location>
        <begin position="341"/>
        <end position="362"/>
    </location>
</feature>
<dbReference type="InterPro" id="IPR050618">
    <property type="entry name" value="Ubq-SigPath_Reg"/>
</dbReference>
<keyword evidence="3" id="KW-1185">Reference proteome</keyword>
<dbReference type="PROSITE" id="PS50188">
    <property type="entry name" value="B302_SPRY"/>
    <property type="match status" value="1"/>
</dbReference>